<dbReference type="SUPFAM" id="SSF53167">
    <property type="entry name" value="Purine and uridine phosphorylases"/>
    <property type="match status" value="1"/>
</dbReference>
<evidence type="ECO:0008006" key="3">
    <source>
        <dbReference type="Google" id="ProtNLM"/>
    </source>
</evidence>
<dbReference type="RefSeq" id="XP_025591337.1">
    <property type="nucleotide sequence ID" value="XM_025732409.1"/>
</dbReference>
<protein>
    <recommendedName>
        <fullName evidence="3">Nucleoside phosphorylase domain-containing protein</fullName>
    </recommendedName>
</protein>
<dbReference type="InterPro" id="IPR035994">
    <property type="entry name" value="Nucleoside_phosphorylase_sf"/>
</dbReference>
<dbReference type="PANTHER" id="PTHR46082:SF11">
    <property type="entry name" value="AAA+ ATPASE DOMAIN-CONTAINING PROTEIN-RELATED"/>
    <property type="match status" value="1"/>
</dbReference>
<dbReference type="Proteomes" id="UP000245910">
    <property type="component" value="Chromosome I"/>
</dbReference>
<dbReference type="InterPro" id="IPR053137">
    <property type="entry name" value="NLR-like"/>
</dbReference>
<dbReference type="EMBL" id="LN649229">
    <property type="protein sequence ID" value="CEI67622.1"/>
    <property type="molecule type" value="Genomic_DNA"/>
</dbReference>
<proteinExistence type="predicted"/>
<dbReference type="GeneID" id="37255773"/>
<dbReference type="PANTHER" id="PTHR46082">
    <property type="entry name" value="ATP/GTP-BINDING PROTEIN-RELATED"/>
    <property type="match status" value="1"/>
</dbReference>
<keyword evidence="2" id="KW-1185">Reference proteome</keyword>
<dbReference type="STRING" id="56646.A0A2L2T9L4"/>
<sequence>MDVLDEDYGTTEKANFVFGNNDENTYQLGRIGDHFVVINCPRTGEYGLIKACKTATSMKSTIPCIRYILLVGIGGGTPTTNVDIRLGDVAIGTSAFPYMMSKVMGFRKFKHTGNKETPPAELLRAVTELQRQLRRGTSLEQIMDGMFGQKTKLREIYPRPSEDYLLMGDYFHKDEG</sequence>
<accession>A0A2L2T9L4</accession>
<dbReference type="OrthoDB" id="1577640at2759"/>
<evidence type="ECO:0000313" key="1">
    <source>
        <dbReference type="EMBL" id="CEI67622.1"/>
    </source>
</evidence>
<dbReference type="AlphaFoldDB" id="A0A2L2T9L4"/>
<organism evidence="1 2">
    <name type="scientific">Fusarium venenatum</name>
    <dbReference type="NCBI Taxonomy" id="56646"/>
    <lineage>
        <taxon>Eukaryota</taxon>
        <taxon>Fungi</taxon>
        <taxon>Dikarya</taxon>
        <taxon>Ascomycota</taxon>
        <taxon>Pezizomycotina</taxon>
        <taxon>Sordariomycetes</taxon>
        <taxon>Hypocreomycetidae</taxon>
        <taxon>Hypocreales</taxon>
        <taxon>Nectriaceae</taxon>
        <taxon>Fusarium</taxon>
    </lineage>
</organism>
<evidence type="ECO:0000313" key="2">
    <source>
        <dbReference type="Proteomes" id="UP000245910"/>
    </source>
</evidence>
<name>A0A2L2T9L4_9HYPO</name>
<dbReference type="GO" id="GO:0003824">
    <property type="term" value="F:catalytic activity"/>
    <property type="evidence" value="ECO:0007669"/>
    <property type="project" value="InterPro"/>
</dbReference>
<dbReference type="GO" id="GO:0009116">
    <property type="term" value="P:nucleoside metabolic process"/>
    <property type="evidence" value="ECO:0007669"/>
    <property type="project" value="InterPro"/>
</dbReference>
<reference evidence="2" key="1">
    <citation type="submission" date="2014-10" db="EMBL/GenBank/DDBJ databases">
        <authorList>
            <person name="King R."/>
        </authorList>
    </citation>
    <scope>NUCLEOTIDE SEQUENCE [LARGE SCALE GENOMIC DNA]</scope>
    <source>
        <strain evidence="2">A3/5</strain>
    </source>
</reference>
<dbReference type="KEGG" id="fvn:FVRRES_04134"/>
<dbReference type="Gene3D" id="3.40.50.1580">
    <property type="entry name" value="Nucleoside phosphorylase domain"/>
    <property type="match status" value="1"/>
</dbReference>